<protein>
    <submittedName>
        <fullName evidence="1">Uncharacterized protein</fullName>
    </submittedName>
</protein>
<name>A0A126PZR3_ALTMA</name>
<dbReference type="AlphaFoldDB" id="A0A126PZR3"/>
<reference evidence="1 2" key="1">
    <citation type="submission" date="2015-12" db="EMBL/GenBank/DDBJ databases">
        <authorList>
            <person name="Shamseldin A."/>
            <person name="Moawad H."/>
            <person name="Abd El-Rahim W.M."/>
            <person name="Sadowsky M.J."/>
        </authorList>
    </citation>
    <scope>NUCLEOTIDE SEQUENCE [LARGE SCALE GENOMIC DNA]</scope>
    <source>
        <strain evidence="1 2">D7</strain>
    </source>
</reference>
<proteinExistence type="predicted"/>
<sequence>MNEINYRYFNFSLNDKQKQAFKAIYDSRTTEAIINSSLKVFCVERDYQTGSCWNIESLSWSEATVIEKFAIRSISAWTQQIRYRGKGIKPSAYLSNIEKAIESPTRLDAESLFPVMQNIKLHKSILEEIQSPEMKVRANEFLQDAKSIFLIENGDVMLGVPRSEEDLTKSFMFLRCALPNISPSKIKYDSEKVGKLIPVFWK</sequence>
<organism evidence="1 2">
    <name type="scientific">Alteromonas macleodii</name>
    <name type="common">Pseudoalteromonas macleodii</name>
    <dbReference type="NCBI Taxonomy" id="28108"/>
    <lineage>
        <taxon>Bacteria</taxon>
        <taxon>Pseudomonadati</taxon>
        <taxon>Pseudomonadota</taxon>
        <taxon>Gammaproteobacteria</taxon>
        <taxon>Alteromonadales</taxon>
        <taxon>Alteromonadaceae</taxon>
        <taxon>Alteromonas/Salinimonas group</taxon>
        <taxon>Alteromonas</taxon>
    </lineage>
</organism>
<gene>
    <name evidence="1" type="ORF">AVL55_10255</name>
</gene>
<evidence type="ECO:0000313" key="1">
    <source>
        <dbReference type="EMBL" id="AMJ98514.1"/>
    </source>
</evidence>
<dbReference type="EMBL" id="CP014323">
    <property type="protein sequence ID" value="AMJ98514.1"/>
    <property type="molecule type" value="Genomic_DNA"/>
</dbReference>
<accession>A0A126PZR3</accession>
<dbReference type="Proteomes" id="UP000063991">
    <property type="component" value="Chromosome"/>
</dbReference>
<evidence type="ECO:0000313" key="2">
    <source>
        <dbReference type="Proteomes" id="UP000063991"/>
    </source>
</evidence>
<dbReference type="RefSeq" id="WP_061095063.1">
    <property type="nucleotide sequence ID" value="NZ_CP014323.1"/>
</dbReference>